<dbReference type="PRINTS" id="PR01001">
    <property type="entry name" value="FADG3PDH"/>
</dbReference>
<proteinExistence type="inferred from homology"/>
<dbReference type="InterPro" id="IPR031656">
    <property type="entry name" value="DAO_C"/>
</dbReference>
<evidence type="ECO:0000259" key="8">
    <source>
        <dbReference type="Pfam" id="PF01266"/>
    </source>
</evidence>
<dbReference type="Gene3D" id="3.50.50.60">
    <property type="entry name" value="FAD/NAD(P)-binding domain"/>
    <property type="match status" value="1"/>
</dbReference>
<dbReference type="Proteomes" id="UP000316406">
    <property type="component" value="Unassembled WGS sequence"/>
</dbReference>
<dbReference type="PANTHER" id="PTHR11985">
    <property type="entry name" value="GLYCEROL-3-PHOSPHATE DEHYDROGENASE"/>
    <property type="match status" value="1"/>
</dbReference>
<dbReference type="GO" id="GO:0009331">
    <property type="term" value="C:glycerol-3-phosphate dehydrogenase (FAD) complex"/>
    <property type="evidence" value="ECO:0007669"/>
    <property type="project" value="UniProtKB-UniRule"/>
</dbReference>
<comment type="caution">
    <text evidence="10">The sequence shown here is derived from an EMBL/GenBank/DDBJ whole genome shotgun (WGS) entry which is preliminary data.</text>
</comment>
<dbReference type="OrthoDB" id="9766796at2"/>
<evidence type="ECO:0000256" key="6">
    <source>
        <dbReference type="ARBA" id="ARBA00023002"/>
    </source>
</evidence>
<evidence type="ECO:0000313" key="11">
    <source>
        <dbReference type="Proteomes" id="UP000316406"/>
    </source>
</evidence>
<dbReference type="AlphaFoldDB" id="A0A556CDR5"/>
<dbReference type="InterPro" id="IPR038299">
    <property type="entry name" value="DAO_C_sf"/>
</dbReference>
<dbReference type="RefSeq" id="WP_143922864.1">
    <property type="nucleotide sequence ID" value="NZ_VLTK01000006.1"/>
</dbReference>
<dbReference type="SUPFAM" id="SSF51905">
    <property type="entry name" value="FAD/NAD(P)-binding domain"/>
    <property type="match status" value="1"/>
</dbReference>
<evidence type="ECO:0000256" key="7">
    <source>
        <dbReference type="RuleBase" id="RU361217"/>
    </source>
</evidence>
<sequence length="518" mass="54942">MAPHTPHDAALNDARRERDLAELSTDEPVDLVVIGGGFTGVGVALDAAARGLSVVLIERRDLASGTSSWSSKLAHGGLRYLAKGDVPIAWESAVERGHLMRQIAPHLIRPLQMLLPLHSGVSHVDATMLGAGFLAGDVLRMLARTPKSLLPHPSRVSAADVHQLAPATATAGLRGGLLSWDGQLVDDARLVVALARTAAAHGARIITYAAATSIEAGQVHVTDQLTGDRRVIRAKQIVNAAGVWADTLSDDVELAPSKGSHLLVRAERIGSPTAAVTAPVPGHFGRFVFAVPWHDGLVMIGLTDDPHNGPIPERARPDEDERTFLLETINAVLQKPLTPDDIVGSYSGFRPLLKSKGNSSADLSRKHALLRDPRTGALAIVGGKLTGYRRMAEDAVDAVVEAGGLKARPCSTTTLSLVGAGSPRPGLPEHLVQRYGTDAETVVAYGVDDPALNEPVRSGIPFTGAEIRFAVEHELAVTVEDVIDRRTRWGLVDADRGDLAAAVRRHAPELIETTQEEG</sequence>
<keyword evidence="3 7" id="KW-0285">Flavoprotein</keyword>
<evidence type="ECO:0000256" key="4">
    <source>
        <dbReference type="ARBA" id="ARBA00022798"/>
    </source>
</evidence>
<comment type="similarity">
    <text evidence="2 7">Belongs to the FAD-dependent glycerol-3-phosphate dehydrogenase family.</text>
</comment>
<keyword evidence="11" id="KW-1185">Reference proteome</keyword>
<keyword evidence="6 7" id="KW-0560">Oxidoreductase</keyword>
<reference evidence="10 11" key="1">
    <citation type="submission" date="2019-07" db="EMBL/GenBank/DDBJ databases">
        <title>Draft genome sequence of Brevibacterium aurantiacum XU54 isolated from Xinjiang China.</title>
        <authorList>
            <person name="Xu X."/>
        </authorList>
    </citation>
    <scope>NUCLEOTIDE SEQUENCE [LARGE SCALE GENOMIC DNA]</scope>
    <source>
        <strain evidence="10 11">XU54</strain>
    </source>
</reference>
<evidence type="ECO:0000256" key="1">
    <source>
        <dbReference type="ARBA" id="ARBA00001974"/>
    </source>
</evidence>
<evidence type="ECO:0000313" key="10">
    <source>
        <dbReference type="EMBL" id="TSI15573.1"/>
    </source>
</evidence>
<gene>
    <name evidence="10" type="ORF">FO013_12550</name>
</gene>
<dbReference type="PROSITE" id="PS00977">
    <property type="entry name" value="FAD_G3PDH_1"/>
    <property type="match status" value="1"/>
</dbReference>
<dbReference type="GO" id="GO:0046168">
    <property type="term" value="P:glycerol-3-phosphate catabolic process"/>
    <property type="evidence" value="ECO:0007669"/>
    <property type="project" value="TreeGrafter"/>
</dbReference>
<protein>
    <recommendedName>
        <fullName evidence="7">Glycerol-3-phosphate dehydrogenase</fullName>
        <ecNumber evidence="7">1.1.5.3</ecNumber>
    </recommendedName>
</protein>
<evidence type="ECO:0000256" key="3">
    <source>
        <dbReference type="ARBA" id="ARBA00022630"/>
    </source>
</evidence>
<organism evidence="10 11">
    <name type="scientific">Brevibacterium aurantiacum</name>
    <dbReference type="NCBI Taxonomy" id="273384"/>
    <lineage>
        <taxon>Bacteria</taxon>
        <taxon>Bacillati</taxon>
        <taxon>Actinomycetota</taxon>
        <taxon>Actinomycetes</taxon>
        <taxon>Micrococcales</taxon>
        <taxon>Brevibacteriaceae</taxon>
        <taxon>Brevibacterium</taxon>
    </lineage>
</organism>
<dbReference type="GO" id="GO:0004368">
    <property type="term" value="F:glycerol-3-phosphate dehydrogenase (quinone) activity"/>
    <property type="evidence" value="ECO:0007669"/>
    <property type="project" value="UniProtKB-EC"/>
</dbReference>
<feature type="domain" description="FAD dependent oxidoreductase" evidence="8">
    <location>
        <begin position="30"/>
        <end position="355"/>
    </location>
</feature>
<dbReference type="PROSITE" id="PS00978">
    <property type="entry name" value="FAD_G3PDH_2"/>
    <property type="match status" value="1"/>
</dbReference>
<dbReference type="InterPro" id="IPR036188">
    <property type="entry name" value="FAD/NAD-bd_sf"/>
</dbReference>
<dbReference type="InterPro" id="IPR006076">
    <property type="entry name" value="FAD-dep_OxRdtase"/>
</dbReference>
<comment type="cofactor">
    <cofactor evidence="1 7">
        <name>FAD</name>
        <dbReference type="ChEBI" id="CHEBI:57692"/>
    </cofactor>
</comment>
<keyword evidence="4" id="KW-0319">Glycerol metabolism</keyword>
<dbReference type="EC" id="1.1.5.3" evidence="7"/>
<dbReference type="Pfam" id="PF16901">
    <property type="entry name" value="DAO_C"/>
    <property type="match status" value="1"/>
</dbReference>
<dbReference type="Gene3D" id="1.10.8.870">
    <property type="entry name" value="Alpha-glycerophosphate oxidase, cap domain"/>
    <property type="match status" value="1"/>
</dbReference>
<dbReference type="PANTHER" id="PTHR11985:SF35">
    <property type="entry name" value="ANAEROBIC GLYCEROL-3-PHOSPHATE DEHYDROGENASE SUBUNIT A"/>
    <property type="match status" value="1"/>
</dbReference>
<keyword evidence="5" id="KW-0274">FAD</keyword>
<feature type="domain" description="Alpha-glycerophosphate oxidase C-terminal" evidence="9">
    <location>
        <begin position="428"/>
        <end position="501"/>
    </location>
</feature>
<evidence type="ECO:0000256" key="5">
    <source>
        <dbReference type="ARBA" id="ARBA00022827"/>
    </source>
</evidence>
<accession>A0A556CDR5</accession>
<dbReference type="GO" id="GO:0006071">
    <property type="term" value="P:glycerol metabolic process"/>
    <property type="evidence" value="ECO:0007669"/>
    <property type="project" value="UniProtKB-KW"/>
</dbReference>
<dbReference type="EMBL" id="VLTK01000006">
    <property type="protein sequence ID" value="TSI15573.1"/>
    <property type="molecule type" value="Genomic_DNA"/>
</dbReference>
<name>A0A556CDR5_BREAU</name>
<dbReference type="Pfam" id="PF01266">
    <property type="entry name" value="DAO"/>
    <property type="match status" value="1"/>
</dbReference>
<dbReference type="Gene3D" id="3.30.9.10">
    <property type="entry name" value="D-Amino Acid Oxidase, subunit A, domain 2"/>
    <property type="match status" value="1"/>
</dbReference>
<evidence type="ECO:0000256" key="2">
    <source>
        <dbReference type="ARBA" id="ARBA00007330"/>
    </source>
</evidence>
<dbReference type="InterPro" id="IPR000447">
    <property type="entry name" value="G3P_DH_FAD-dep"/>
</dbReference>
<comment type="catalytic activity">
    <reaction evidence="7">
        <text>a quinone + sn-glycerol 3-phosphate = dihydroxyacetone phosphate + a quinol</text>
        <dbReference type="Rhea" id="RHEA:18977"/>
        <dbReference type="ChEBI" id="CHEBI:24646"/>
        <dbReference type="ChEBI" id="CHEBI:57597"/>
        <dbReference type="ChEBI" id="CHEBI:57642"/>
        <dbReference type="ChEBI" id="CHEBI:132124"/>
        <dbReference type="EC" id="1.1.5.3"/>
    </reaction>
</comment>
<evidence type="ECO:0000259" key="9">
    <source>
        <dbReference type="Pfam" id="PF16901"/>
    </source>
</evidence>